<evidence type="ECO:0000256" key="1">
    <source>
        <dbReference type="SAM" id="MobiDB-lite"/>
    </source>
</evidence>
<sequence>MLTEFFVFAGVVISAYLTYRGVCRNARAQEETARLAAQATVAVALINAGAQQQLKQPPQPNVLDPFSGSGGISNNGTPREPRE</sequence>
<proteinExistence type="predicted"/>
<reference evidence="2 3" key="1">
    <citation type="submission" date="2022-03" db="EMBL/GenBank/DDBJ databases">
        <title>Hymenobactersp. isolated from the air.</title>
        <authorList>
            <person name="Won M."/>
            <person name="Kwon S.-W."/>
        </authorList>
    </citation>
    <scope>NUCLEOTIDE SEQUENCE [LARGE SCALE GENOMIC DNA]</scope>
    <source>
        <strain evidence="2 3">KACC 22596</strain>
    </source>
</reference>
<dbReference type="Proteomes" id="UP000831390">
    <property type="component" value="Chromosome"/>
</dbReference>
<dbReference type="EMBL" id="CP094534">
    <property type="protein sequence ID" value="UOE32218.1"/>
    <property type="molecule type" value="Genomic_DNA"/>
</dbReference>
<keyword evidence="3" id="KW-1185">Reference proteome</keyword>
<accession>A0ABY4B363</accession>
<evidence type="ECO:0000313" key="3">
    <source>
        <dbReference type="Proteomes" id="UP000831390"/>
    </source>
</evidence>
<evidence type="ECO:0000313" key="2">
    <source>
        <dbReference type="EMBL" id="UOE32218.1"/>
    </source>
</evidence>
<name>A0ABY4B363_9BACT</name>
<organism evidence="2 3">
    <name type="scientific">Hymenobacter monticola</name>
    <dbReference type="NCBI Taxonomy" id="1705399"/>
    <lineage>
        <taxon>Bacteria</taxon>
        <taxon>Pseudomonadati</taxon>
        <taxon>Bacteroidota</taxon>
        <taxon>Cytophagia</taxon>
        <taxon>Cytophagales</taxon>
        <taxon>Hymenobacteraceae</taxon>
        <taxon>Hymenobacter</taxon>
    </lineage>
</organism>
<dbReference type="RefSeq" id="WP_243510291.1">
    <property type="nucleotide sequence ID" value="NZ_CP094534.1"/>
</dbReference>
<feature type="region of interest" description="Disordered" evidence="1">
    <location>
        <begin position="52"/>
        <end position="83"/>
    </location>
</feature>
<protein>
    <submittedName>
        <fullName evidence="2">Uncharacterized protein</fullName>
    </submittedName>
</protein>
<gene>
    <name evidence="2" type="ORF">MTP16_13870</name>
</gene>